<dbReference type="EMBL" id="NSNE01000037">
    <property type="protein sequence ID" value="RPM02768.1"/>
    <property type="molecule type" value="Genomic_DNA"/>
</dbReference>
<feature type="region of interest" description="Disordered" evidence="1">
    <location>
        <begin position="1"/>
        <end position="25"/>
    </location>
</feature>
<reference evidence="2 3" key="2">
    <citation type="submission" date="2019-01" db="EMBL/GenBank/DDBJ databases">
        <title>The Pseudomonas aeruginosa pan-genome provides new insights on its population structure, horizontal gene transfer and pathogenicity.</title>
        <authorList>
            <person name="Freschi L."/>
            <person name="Vincent A.T."/>
            <person name="Jeukens J."/>
            <person name="Emond-Rheault J.-G."/>
            <person name="Kukavica-Ibrulj I."/>
            <person name="Dupont M.-J."/>
            <person name="Charette S.J."/>
            <person name="Boyle B."/>
            <person name="Levesque R.C."/>
        </authorList>
    </citation>
    <scope>NUCLEOTIDE SEQUENCE [LARGE SCALE GENOMIC DNA]</scope>
    <source>
        <strain evidence="2 3">PA-W36</strain>
    </source>
</reference>
<protein>
    <recommendedName>
        <fullName evidence="4">Glutamate 5-kinase</fullName>
    </recommendedName>
</protein>
<feature type="compositionally biased region" description="Low complexity" evidence="1">
    <location>
        <begin position="1"/>
        <end position="18"/>
    </location>
</feature>
<proteinExistence type="predicted"/>
<gene>
    <name evidence="2" type="ORF">IPC1295_32690</name>
</gene>
<reference evidence="2 3" key="1">
    <citation type="submission" date="2017-08" db="EMBL/GenBank/DDBJ databases">
        <authorList>
            <person name="Feschi L."/>
            <person name="Jeukens J."/>
            <person name="Emond-Rheault J.-G."/>
            <person name="Kukavica-Ibrulj I."/>
            <person name="Boyle B."/>
            <person name="Levesque R.C."/>
        </authorList>
    </citation>
    <scope>NUCLEOTIDE SEQUENCE [LARGE SCALE GENOMIC DNA]</scope>
    <source>
        <strain evidence="2 3">PA-W36</strain>
    </source>
</reference>
<evidence type="ECO:0000313" key="2">
    <source>
        <dbReference type="EMBL" id="RPM02768.1"/>
    </source>
</evidence>
<comment type="caution">
    <text evidence="2">The sequence shown here is derived from an EMBL/GenBank/DDBJ whole genome shotgun (WGS) entry which is preliminary data.</text>
</comment>
<evidence type="ECO:0000256" key="1">
    <source>
        <dbReference type="SAM" id="MobiDB-lite"/>
    </source>
</evidence>
<dbReference type="AlphaFoldDB" id="A0A7M2ZKJ9"/>
<sequence>MTRRLGPATTKPPAAGAGSSTKSEVSVRDEMQAIFGQMFDSVFSESVTSFAGEYPGPGVFDPVTETTTSQPVRYSGRGVFHNYEANRIDGINILVGDIQLIALINEVSDQPAVGHELSTTDVVPILGGPLAGYRIVRVGGDPAGVHHDLQLRKA</sequence>
<evidence type="ECO:0000313" key="3">
    <source>
        <dbReference type="Proteomes" id="UP000284767"/>
    </source>
</evidence>
<dbReference type="Proteomes" id="UP000284767">
    <property type="component" value="Unassembled WGS sequence"/>
</dbReference>
<accession>A0A7M2ZKJ9</accession>
<organism evidence="2 3">
    <name type="scientific">Pseudomonas aeruginosa</name>
    <dbReference type="NCBI Taxonomy" id="287"/>
    <lineage>
        <taxon>Bacteria</taxon>
        <taxon>Pseudomonadati</taxon>
        <taxon>Pseudomonadota</taxon>
        <taxon>Gammaproteobacteria</taxon>
        <taxon>Pseudomonadales</taxon>
        <taxon>Pseudomonadaceae</taxon>
        <taxon>Pseudomonas</taxon>
    </lineage>
</organism>
<name>A0A7M2ZKJ9_PSEAI</name>
<evidence type="ECO:0008006" key="4">
    <source>
        <dbReference type="Google" id="ProtNLM"/>
    </source>
</evidence>